<dbReference type="InterPro" id="IPR005493">
    <property type="entry name" value="RraA/RraA-like"/>
</dbReference>
<reference evidence="1 2" key="1">
    <citation type="submission" date="2015-11" db="EMBL/GenBank/DDBJ databases">
        <authorList>
            <person name="Lin W."/>
        </authorList>
    </citation>
    <scope>NUCLEOTIDE SEQUENCE [LARGE SCALE GENOMIC DNA]</scope>
    <source>
        <strain evidence="1 2">HCH-1</strain>
    </source>
</reference>
<organism evidence="1 2">
    <name type="scientific">Candidatus Magnetominusculus xianensis</name>
    <dbReference type="NCBI Taxonomy" id="1748249"/>
    <lineage>
        <taxon>Bacteria</taxon>
        <taxon>Pseudomonadati</taxon>
        <taxon>Nitrospirota</taxon>
        <taxon>Nitrospiria</taxon>
        <taxon>Nitrospirales</taxon>
        <taxon>Nitrospiraceae</taxon>
        <taxon>Candidatus Magnetominusculus</taxon>
    </lineage>
</organism>
<sequence>MNITDIIIDKIKRNRISSTEVADCLNKTGVIDEVFPLNPRHFRVGRVFWAYAYNESNWEVHEQIRNVTEGDIVLVEAFNCAGRAIFGDLVSKYLILYKQVSGIVVKGKLRDIPRLIKENWPIWYEGATPIGCFNNKNELPFNPEIIEDRERLYKGAIAVCDDSGVVIIPNEVQNDDFLKKLDWIEEQEDMWYECIDRRKWDTFDTVCLKKYL</sequence>
<evidence type="ECO:0000313" key="2">
    <source>
        <dbReference type="Proteomes" id="UP000060487"/>
    </source>
</evidence>
<dbReference type="SUPFAM" id="SSF89562">
    <property type="entry name" value="RraA-like"/>
    <property type="match status" value="1"/>
</dbReference>
<dbReference type="GO" id="GO:0008168">
    <property type="term" value="F:methyltransferase activity"/>
    <property type="evidence" value="ECO:0007669"/>
    <property type="project" value="UniProtKB-KW"/>
</dbReference>
<keyword evidence="2" id="KW-1185">Reference proteome</keyword>
<proteinExistence type="predicted"/>
<keyword evidence="1" id="KW-0808">Transferase</keyword>
<gene>
    <name evidence="1" type="ORF">ASN18_0839</name>
</gene>
<dbReference type="GO" id="GO:0032259">
    <property type="term" value="P:methylation"/>
    <property type="evidence" value="ECO:0007669"/>
    <property type="project" value="UniProtKB-KW"/>
</dbReference>
<dbReference type="EMBL" id="LNQR01000031">
    <property type="protein sequence ID" value="KWT91558.1"/>
    <property type="molecule type" value="Genomic_DNA"/>
</dbReference>
<dbReference type="Pfam" id="PF03737">
    <property type="entry name" value="RraA-like"/>
    <property type="match status" value="1"/>
</dbReference>
<dbReference type="InterPro" id="IPR036704">
    <property type="entry name" value="RraA/RraA-like_sf"/>
</dbReference>
<keyword evidence="1" id="KW-0489">Methyltransferase</keyword>
<protein>
    <submittedName>
        <fullName evidence="1">Demethylmenaquinone methyltransferase</fullName>
    </submittedName>
</protein>
<evidence type="ECO:0000313" key="1">
    <source>
        <dbReference type="EMBL" id="KWT91558.1"/>
    </source>
</evidence>
<dbReference type="Proteomes" id="UP000060487">
    <property type="component" value="Unassembled WGS sequence"/>
</dbReference>
<accession>A0ABR5SHH5</accession>
<dbReference type="RefSeq" id="WP_085051363.1">
    <property type="nucleotide sequence ID" value="NZ_LNQR01000031.1"/>
</dbReference>
<name>A0ABR5SHH5_9BACT</name>
<comment type="caution">
    <text evidence="1">The sequence shown here is derived from an EMBL/GenBank/DDBJ whole genome shotgun (WGS) entry which is preliminary data.</text>
</comment>
<dbReference type="Gene3D" id="3.50.30.40">
    <property type="entry name" value="Ribonuclease E inhibitor RraA/RraA-like"/>
    <property type="match status" value="1"/>
</dbReference>